<reference evidence="3" key="1">
    <citation type="submission" date="2016-11" db="EMBL/GenBank/DDBJ databases">
        <authorList>
            <person name="Varghese N."/>
            <person name="Submissions S."/>
        </authorList>
    </citation>
    <scope>NUCLEOTIDE SEQUENCE [LARGE SCALE GENOMIC DNA]</scope>
    <source>
        <strain evidence="3">YR203</strain>
    </source>
</reference>
<feature type="chain" id="PRO_5012386785" evidence="1">
    <location>
        <begin position="19"/>
        <end position="167"/>
    </location>
</feature>
<accession>A0A1M5PAX9</accession>
<dbReference type="RefSeq" id="WP_073175772.1">
    <property type="nucleotide sequence ID" value="NZ_FQVE01000010.1"/>
</dbReference>
<evidence type="ECO:0000256" key="1">
    <source>
        <dbReference type="SAM" id="SignalP"/>
    </source>
</evidence>
<evidence type="ECO:0000313" key="3">
    <source>
        <dbReference type="Proteomes" id="UP000184108"/>
    </source>
</evidence>
<feature type="signal peptide" evidence="1">
    <location>
        <begin position="1"/>
        <end position="18"/>
    </location>
</feature>
<keyword evidence="1" id="KW-0732">Signal</keyword>
<organism evidence="2 3">
    <name type="scientific">Chryseobacterium vrystaatense</name>
    <dbReference type="NCBI Taxonomy" id="307480"/>
    <lineage>
        <taxon>Bacteria</taxon>
        <taxon>Pseudomonadati</taxon>
        <taxon>Bacteroidota</taxon>
        <taxon>Flavobacteriia</taxon>
        <taxon>Flavobacteriales</taxon>
        <taxon>Weeksellaceae</taxon>
        <taxon>Chryseobacterium group</taxon>
        <taxon>Chryseobacterium</taxon>
    </lineage>
</organism>
<dbReference type="EMBL" id="FQVE01000010">
    <property type="protein sequence ID" value="SHG98393.1"/>
    <property type="molecule type" value="Genomic_DNA"/>
</dbReference>
<dbReference type="AlphaFoldDB" id="A0A1M5PAX9"/>
<name>A0A1M5PAX9_9FLAO</name>
<gene>
    <name evidence="2" type="ORF">SAMN02787073_0017</name>
</gene>
<protein>
    <submittedName>
        <fullName evidence="2">Uncharacterized protein</fullName>
    </submittedName>
</protein>
<sequence>MKKLLTILGLLSLSSAYAQGGPLVINNYTSADFHTRITAANLFTPGCYFYVTLENPELIIPSGTSVSYNSYNIPGTTWKVSTSPTTANPRPGSHPSLMLGGAISLHTQWVMSQFQFYQSGTPLYSGSVGDISYTCDPVPNVVQTPVGTVEWFTITTGGGISTYVQMY</sequence>
<dbReference type="Proteomes" id="UP000184108">
    <property type="component" value="Unassembled WGS sequence"/>
</dbReference>
<evidence type="ECO:0000313" key="2">
    <source>
        <dbReference type="EMBL" id="SHG98393.1"/>
    </source>
</evidence>
<proteinExistence type="predicted"/>